<feature type="non-terminal residue" evidence="5">
    <location>
        <position position="1"/>
    </location>
</feature>
<evidence type="ECO:0000256" key="3">
    <source>
        <dbReference type="SAM" id="MobiDB-lite"/>
    </source>
</evidence>
<dbReference type="InterPro" id="IPR036388">
    <property type="entry name" value="WH-like_DNA-bd_sf"/>
</dbReference>
<dbReference type="PROSITE" id="PS51504">
    <property type="entry name" value="H15"/>
    <property type="match status" value="1"/>
</dbReference>
<dbReference type="InterPro" id="IPR005818">
    <property type="entry name" value="Histone_H1/H5_H15"/>
</dbReference>
<dbReference type="Pfam" id="PF00538">
    <property type="entry name" value="Linker_histone"/>
    <property type="match status" value="1"/>
</dbReference>
<evidence type="ECO:0000256" key="2">
    <source>
        <dbReference type="RuleBase" id="RU003894"/>
    </source>
</evidence>
<dbReference type="PRINTS" id="PR00624">
    <property type="entry name" value="HISTONEH5"/>
</dbReference>
<evidence type="ECO:0000256" key="1">
    <source>
        <dbReference type="ARBA" id="ARBA00023125"/>
    </source>
</evidence>
<sequence length="171" mass="17703">KPAALTSKYDRDLIAAAVGSLKDAVVSSRQAILKYSREDYKWQRQRVAPALSGPGAGVKKGALKQSKGSGASGSFRLGDKVAPTKKAVAKKPKSPAKVKKAKSPKKAVAKKAKSPAKAKKAAKKPAVAKVAKKPKAAPKAKKPAAVKAKKAKTPVKAKKAAKPKKAAPKKA</sequence>
<protein>
    <recommendedName>
        <fullName evidence="4">H15 domain-containing protein</fullName>
    </recommendedName>
</protein>
<dbReference type="EMBL" id="JAODUO010006584">
    <property type="protein sequence ID" value="KAK2139213.1"/>
    <property type="molecule type" value="Genomic_DNA"/>
</dbReference>
<dbReference type="GO" id="GO:0005634">
    <property type="term" value="C:nucleus"/>
    <property type="evidence" value="ECO:0007669"/>
    <property type="project" value="UniProtKB-SubCell"/>
</dbReference>
<feature type="compositionally biased region" description="Basic residues" evidence="3">
    <location>
        <begin position="130"/>
        <end position="171"/>
    </location>
</feature>
<dbReference type="Proteomes" id="UP001209878">
    <property type="component" value="Unassembled WGS sequence"/>
</dbReference>
<dbReference type="Gene3D" id="1.10.10.10">
    <property type="entry name" value="Winged helix-like DNA-binding domain superfamily/Winged helix DNA-binding domain"/>
    <property type="match status" value="1"/>
</dbReference>
<keyword evidence="2" id="KW-0539">Nucleus</keyword>
<dbReference type="AlphaFoldDB" id="A0AAD9IRT7"/>
<comment type="caution">
    <text evidence="5">The sequence shown here is derived from an EMBL/GenBank/DDBJ whole genome shotgun (WGS) entry which is preliminary data.</text>
</comment>
<evidence type="ECO:0000259" key="4">
    <source>
        <dbReference type="PROSITE" id="PS51504"/>
    </source>
</evidence>
<dbReference type="InterPro" id="IPR036390">
    <property type="entry name" value="WH_DNA-bd_sf"/>
</dbReference>
<feature type="compositionally biased region" description="Basic residues" evidence="3">
    <location>
        <begin position="87"/>
        <end position="123"/>
    </location>
</feature>
<organism evidence="5 6">
    <name type="scientific">Ridgeia piscesae</name>
    <name type="common">Tubeworm</name>
    <dbReference type="NCBI Taxonomy" id="27915"/>
    <lineage>
        <taxon>Eukaryota</taxon>
        <taxon>Metazoa</taxon>
        <taxon>Spiralia</taxon>
        <taxon>Lophotrochozoa</taxon>
        <taxon>Annelida</taxon>
        <taxon>Polychaeta</taxon>
        <taxon>Sedentaria</taxon>
        <taxon>Canalipalpata</taxon>
        <taxon>Sabellida</taxon>
        <taxon>Siboglinidae</taxon>
        <taxon>Ridgeia</taxon>
    </lineage>
</organism>
<keyword evidence="1 2" id="KW-0238">DNA-binding</keyword>
<dbReference type="GO" id="GO:0006334">
    <property type="term" value="P:nucleosome assembly"/>
    <property type="evidence" value="ECO:0007669"/>
    <property type="project" value="InterPro"/>
</dbReference>
<comment type="similarity">
    <text evidence="2">Belongs to the histone H1/H5 family.</text>
</comment>
<dbReference type="InterPro" id="IPR005819">
    <property type="entry name" value="H1/H5"/>
</dbReference>
<reference evidence="5" key="1">
    <citation type="journal article" date="2023" name="Mol. Biol. Evol.">
        <title>Third-Generation Sequencing Reveals the Adaptive Role of the Epigenome in Three Deep-Sea Polychaetes.</title>
        <authorList>
            <person name="Perez M."/>
            <person name="Aroh O."/>
            <person name="Sun Y."/>
            <person name="Lan Y."/>
            <person name="Juniper S.K."/>
            <person name="Young C.R."/>
            <person name="Angers B."/>
            <person name="Qian P.Y."/>
        </authorList>
    </citation>
    <scope>NUCLEOTIDE SEQUENCE</scope>
    <source>
        <strain evidence="5">R07B-5</strain>
    </source>
</reference>
<dbReference type="SUPFAM" id="SSF46785">
    <property type="entry name" value="Winged helix' DNA-binding domain"/>
    <property type="match status" value="1"/>
</dbReference>
<evidence type="ECO:0000313" key="6">
    <source>
        <dbReference type="Proteomes" id="UP001209878"/>
    </source>
</evidence>
<accession>A0AAD9IRT7</accession>
<evidence type="ECO:0000313" key="5">
    <source>
        <dbReference type="EMBL" id="KAK2139213.1"/>
    </source>
</evidence>
<dbReference type="GO" id="GO:0000786">
    <property type="term" value="C:nucleosome"/>
    <property type="evidence" value="ECO:0007669"/>
    <property type="project" value="InterPro"/>
</dbReference>
<dbReference type="GO" id="GO:0003677">
    <property type="term" value="F:DNA binding"/>
    <property type="evidence" value="ECO:0007669"/>
    <property type="project" value="UniProtKB-KW"/>
</dbReference>
<gene>
    <name evidence="5" type="ORF">NP493_6575g00001</name>
</gene>
<comment type="subcellular location">
    <subcellularLocation>
        <location evidence="2">Nucleus</location>
    </subcellularLocation>
</comment>
<feature type="domain" description="H15" evidence="4">
    <location>
        <begin position="4"/>
        <end position="79"/>
    </location>
</feature>
<proteinExistence type="inferred from homology"/>
<name>A0AAD9IRT7_RIDPI</name>
<keyword evidence="2" id="KW-0158">Chromosome</keyword>
<dbReference type="GO" id="GO:0030527">
    <property type="term" value="F:structural constituent of chromatin"/>
    <property type="evidence" value="ECO:0007669"/>
    <property type="project" value="InterPro"/>
</dbReference>
<feature type="region of interest" description="Disordered" evidence="3">
    <location>
        <begin position="49"/>
        <end position="171"/>
    </location>
</feature>
<keyword evidence="6" id="KW-1185">Reference proteome</keyword>